<dbReference type="EMBL" id="QKVO01000003">
    <property type="protein sequence ID" value="RAO95136.1"/>
    <property type="molecule type" value="Genomic_DNA"/>
</dbReference>
<dbReference type="AlphaFoldDB" id="A0A328PPR1"/>
<comment type="caution">
    <text evidence="1">The sequence shown here is derived from an EMBL/GenBank/DDBJ whole genome shotgun (WGS) entry which is preliminary data.</text>
</comment>
<protein>
    <submittedName>
        <fullName evidence="1">Uncharacterized protein</fullName>
    </submittedName>
</protein>
<reference evidence="2" key="1">
    <citation type="submission" date="2018-06" db="EMBL/GenBank/DDBJ databases">
        <authorList>
            <person name="Martinez Ocampo F."/>
            <person name="Quiroz Castaneda R.E."/>
            <person name="Rojas Lopez X."/>
        </authorList>
    </citation>
    <scope>NUCLEOTIDE SEQUENCE [LARGE SCALE GENOMIC DNA]</scope>
    <source>
        <strain evidence="2">INIFAP02</strain>
    </source>
</reference>
<gene>
    <name evidence="1" type="ORF">DNK47_01445</name>
</gene>
<keyword evidence="2" id="KW-1185">Reference proteome</keyword>
<sequence length="77" mass="8622">MSSSFLNVSQSLIQMLQRSLLSEGSNWLDILYGKAVNLIEDMVGFLISPSCFTGETKYVAKWPTKDLKLGSTFIFPQ</sequence>
<name>A0A328PPR1_9MOLU</name>
<dbReference type="RefSeq" id="WP_112665281.1">
    <property type="nucleotide sequence ID" value="NZ_QKVO01000003.1"/>
</dbReference>
<evidence type="ECO:0000313" key="1">
    <source>
        <dbReference type="EMBL" id="RAO95136.1"/>
    </source>
</evidence>
<dbReference type="Proteomes" id="UP000249762">
    <property type="component" value="Unassembled WGS sequence"/>
</dbReference>
<proteinExistence type="predicted"/>
<evidence type="ECO:0000313" key="2">
    <source>
        <dbReference type="Proteomes" id="UP000249762"/>
    </source>
</evidence>
<organism evidence="1 2">
    <name type="scientific">Mycoplasma wenyonii</name>
    <dbReference type="NCBI Taxonomy" id="65123"/>
    <lineage>
        <taxon>Bacteria</taxon>
        <taxon>Bacillati</taxon>
        <taxon>Mycoplasmatota</taxon>
        <taxon>Mollicutes</taxon>
        <taxon>Mycoplasmataceae</taxon>
        <taxon>Mycoplasma</taxon>
    </lineage>
</organism>
<accession>A0A328PPR1</accession>